<reference evidence="10 11" key="1">
    <citation type="submission" date="2020-06" db="EMBL/GenBank/DDBJ databases">
        <title>Pseudomonas eucalypticola sp. nov., an endophyte of Eucalyptus dunnii leaves with biocontrol ability of eucalyptus leaf blight.</title>
        <authorList>
            <person name="Liu Y."/>
            <person name="Song Z."/>
            <person name="Zeng H."/>
            <person name="Lu M."/>
            <person name="Wang X."/>
            <person name="Lian X."/>
            <person name="Zhang Q."/>
        </authorList>
    </citation>
    <scope>NUCLEOTIDE SEQUENCE [LARGE SCALE GENOMIC DNA]</scope>
    <source>
        <strain evidence="10 11">NP-1</strain>
    </source>
</reference>
<dbReference type="InterPro" id="IPR001867">
    <property type="entry name" value="OmpR/PhoB-type_DNA-bd"/>
</dbReference>
<dbReference type="GO" id="GO:0000156">
    <property type="term" value="F:phosphorelay response regulator activity"/>
    <property type="evidence" value="ECO:0007669"/>
    <property type="project" value="TreeGrafter"/>
</dbReference>
<dbReference type="SUPFAM" id="SSF52172">
    <property type="entry name" value="CheY-like"/>
    <property type="match status" value="1"/>
</dbReference>
<dbReference type="InterPro" id="IPR039420">
    <property type="entry name" value="WalR-like"/>
</dbReference>
<sequence length="220" mass="24613">MNLLYIADTRDEQLLRGFADSGQRVVEARPEEADWALADSNYGFIVLDVEAARPDLLERCLARKRKSRVLMLLGEDNAAARVAALRAGAELCLTKPVVFIELQARMHALVRDHLSPSVDAEAGLWLSTTRLLLGRGPHQQPLTVSEQRLLAILAKRPGAVSRELIEEQLWGATHDSRSALIERHICNLRRKLARLDAPNALQTLRGFGYSLRETVHVRTD</sequence>
<dbReference type="Gene3D" id="1.10.10.10">
    <property type="entry name" value="Winged helix-like DNA-binding domain superfamily/Winged helix DNA-binding domain"/>
    <property type="match status" value="1"/>
</dbReference>
<dbReference type="GO" id="GO:0006355">
    <property type="term" value="P:regulation of DNA-templated transcription"/>
    <property type="evidence" value="ECO:0007669"/>
    <property type="project" value="InterPro"/>
</dbReference>
<feature type="domain" description="OmpR/PhoB-type" evidence="9">
    <location>
        <begin position="115"/>
        <end position="213"/>
    </location>
</feature>
<dbReference type="SMART" id="SM00448">
    <property type="entry name" value="REC"/>
    <property type="match status" value="1"/>
</dbReference>
<evidence type="ECO:0000313" key="11">
    <source>
        <dbReference type="Proteomes" id="UP000509568"/>
    </source>
</evidence>
<dbReference type="GO" id="GO:0005829">
    <property type="term" value="C:cytosol"/>
    <property type="evidence" value="ECO:0007669"/>
    <property type="project" value="TreeGrafter"/>
</dbReference>
<protein>
    <submittedName>
        <fullName evidence="10">Response regulator transcription factor</fullName>
    </submittedName>
</protein>
<dbReference type="InterPro" id="IPR011006">
    <property type="entry name" value="CheY-like_superfamily"/>
</dbReference>
<dbReference type="SMART" id="SM00862">
    <property type="entry name" value="Trans_reg_C"/>
    <property type="match status" value="1"/>
</dbReference>
<feature type="DNA-binding region" description="OmpR/PhoB-type" evidence="7">
    <location>
        <begin position="115"/>
        <end position="213"/>
    </location>
</feature>
<dbReference type="CDD" id="cd00383">
    <property type="entry name" value="trans_reg_C"/>
    <property type="match status" value="1"/>
</dbReference>
<dbReference type="SUPFAM" id="SSF46894">
    <property type="entry name" value="C-terminal effector domain of the bipartite response regulators"/>
    <property type="match status" value="1"/>
</dbReference>
<evidence type="ECO:0000256" key="7">
    <source>
        <dbReference type="PROSITE-ProRule" id="PRU01091"/>
    </source>
</evidence>
<evidence type="ECO:0000256" key="2">
    <source>
        <dbReference type="ARBA" id="ARBA00023012"/>
    </source>
</evidence>
<keyword evidence="11" id="KW-1185">Reference proteome</keyword>
<keyword evidence="4 7" id="KW-0238">DNA-binding</keyword>
<keyword evidence="3" id="KW-0805">Transcription regulation</keyword>
<evidence type="ECO:0000256" key="6">
    <source>
        <dbReference type="PROSITE-ProRule" id="PRU00169"/>
    </source>
</evidence>
<evidence type="ECO:0000256" key="5">
    <source>
        <dbReference type="ARBA" id="ARBA00023163"/>
    </source>
</evidence>
<gene>
    <name evidence="10" type="ORF">HWQ56_19870</name>
</gene>
<dbReference type="RefSeq" id="WP_176571583.1">
    <property type="nucleotide sequence ID" value="NZ_CP056030.1"/>
</dbReference>
<keyword evidence="1 6" id="KW-0597">Phosphoprotein</keyword>
<evidence type="ECO:0000256" key="1">
    <source>
        <dbReference type="ARBA" id="ARBA00022553"/>
    </source>
</evidence>
<proteinExistence type="predicted"/>
<organism evidence="10 11">
    <name type="scientific">Pseudomonas eucalypticola</name>
    <dbReference type="NCBI Taxonomy" id="2599595"/>
    <lineage>
        <taxon>Bacteria</taxon>
        <taxon>Pseudomonadati</taxon>
        <taxon>Pseudomonadota</taxon>
        <taxon>Gammaproteobacteria</taxon>
        <taxon>Pseudomonadales</taxon>
        <taxon>Pseudomonadaceae</taxon>
        <taxon>Pseudomonas</taxon>
    </lineage>
</organism>
<accession>A0A7D5D936</accession>
<dbReference type="InterPro" id="IPR016032">
    <property type="entry name" value="Sig_transdc_resp-reg_C-effctor"/>
</dbReference>
<dbReference type="AlphaFoldDB" id="A0A7D5D936"/>
<dbReference type="PANTHER" id="PTHR48111:SF22">
    <property type="entry name" value="REGULATOR OF RPOS"/>
    <property type="match status" value="1"/>
</dbReference>
<dbReference type="PANTHER" id="PTHR48111">
    <property type="entry name" value="REGULATOR OF RPOS"/>
    <property type="match status" value="1"/>
</dbReference>
<evidence type="ECO:0000313" key="10">
    <source>
        <dbReference type="EMBL" id="QKZ05920.1"/>
    </source>
</evidence>
<dbReference type="Gene3D" id="3.40.50.2300">
    <property type="match status" value="1"/>
</dbReference>
<dbReference type="KEGG" id="pez:HWQ56_19870"/>
<dbReference type="PROSITE" id="PS51755">
    <property type="entry name" value="OMPR_PHOB"/>
    <property type="match status" value="1"/>
</dbReference>
<name>A0A7D5D936_9PSED</name>
<dbReference type="InterPro" id="IPR036388">
    <property type="entry name" value="WH-like_DNA-bd_sf"/>
</dbReference>
<evidence type="ECO:0000259" key="8">
    <source>
        <dbReference type="PROSITE" id="PS50110"/>
    </source>
</evidence>
<dbReference type="PROSITE" id="PS50110">
    <property type="entry name" value="RESPONSE_REGULATORY"/>
    <property type="match status" value="1"/>
</dbReference>
<evidence type="ECO:0000256" key="3">
    <source>
        <dbReference type="ARBA" id="ARBA00023015"/>
    </source>
</evidence>
<keyword evidence="2" id="KW-0902">Two-component regulatory system</keyword>
<evidence type="ECO:0000256" key="4">
    <source>
        <dbReference type="ARBA" id="ARBA00023125"/>
    </source>
</evidence>
<feature type="modified residue" description="4-aspartylphosphate" evidence="6">
    <location>
        <position position="48"/>
    </location>
</feature>
<dbReference type="GO" id="GO:0032993">
    <property type="term" value="C:protein-DNA complex"/>
    <property type="evidence" value="ECO:0007669"/>
    <property type="project" value="TreeGrafter"/>
</dbReference>
<feature type="domain" description="Response regulatory" evidence="8">
    <location>
        <begin position="1"/>
        <end position="110"/>
    </location>
</feature>
<dbReference type="GO" id="GO:0000976">
    <property type="term" value="F:transcription cis-regulatory region binding"/>
    <property type="evidence" value="ECO:0007669"/>
    <property type="project" value="TreeGrafter"/>
</dbReference>
<evidence type="ECO:0000259" key="9">
    <source>
        <dbReference type="PROSITE" id="PS51755"/>
    </source>
</evidence>
<dbReference type="EMBL" id="CP056030">
    <property type="protein sequence ID" value="QKZ05920.1"/>
    <property type="molecule type" value="Genomic_DNA"/>
</dbReference>
<dbReference type="Pfam" id="PF00486">
    <property type="entry name" value="Trans_reg_C"/>
    <property type="match status" value="1"/>
</dbReference>
<dbReference type="Proteomes" id="UP000509568">
    <property type="component" value="Chromosome"/>
</dbReference>
<dbReference type="InterPro" id="IPR001789">
    <property type="entry name" value="Sig_transdc_resp-reg_receiver"/>
</dbReference>
<keyword evidence="5" id="KW-0804">Transcription</keyword>